<name>A0A543AUB6_9ACTN</name>
<dbReference type="EMBL" id="VFOW01000001">
    <property type="protein sequence ID" value="TQL76135.1"/>
    <property type="molecule type" value="Genomic_DNA"/>
</dbReference>
<dbReference type="Gene3D" id="6.10.250.660">
    <property type="match status" value="1"/>
</dbReference>
<feature type="region of interest" description="Disordered" evidence="1">
    <location>
        <begin position="122"/>
        <end position="146"/>
    </location>
</feature>
<evidence type="ECO:0000256" key="1">
    <source>
        <dbReference type="SAM" id="MobiDB-lite"/>
    </source>
</evidence>
<dbReference type="InParanoid" id="A0A543AUB6"/>
<comment type="caution">
    <text evidence="2">The sequence shown here is derived from an EMBL/GenBank/DDBJ whole genome shotgun (WGS) entry which is preliminary data.</text>
</comment>
<dbReference type="InterPro" id="IPR019933">
    <property type="entry name" value="DivIVA_domain"/>
</dbReference>
<dbReference type="RefSeq" id="WP_246100016.1">
    <property type="nucleotide sequence ID" value="NZ_JBHTGS010000001.1"/>
</dbReference>
<gene>
    <name evidence="2" type="ORF">FB566_1656</name>
</gene>
<sequence>MMEFLLIVLVVALACGIAFAIVVLVTGDDPGLTAVRHDGPPLDLPTDRPLSESDVLAARFDTGLRGYRTSQVDEAVARVAYDVGFKDELIKVLAGEVSALRAGRTEEADSLRDVRQKALGELGDDTAATARMDPDAVSLKRDPDDG</sequence>
<dbReference type="Proteomes" id="UP000317043">
    <property type="component" value="Unassembled WGS sequence"/>
</dbReference>
<dbReference type="AlphaFoldDB" id="A0A543AUB6"/>
<organism evidence="2 3">
    <name type="scientific">Stackebrandtia endophytica</name>
    <dbReference type="NCBI Taxonomy" id="1496996"/>
    <lineage>
        <taxon>Bacteria</taxon>
        <taxon>Bacillati</taxon>
        <taxon>Actinomycetota</taxon>
        <taxon>Actinomycetes</taxon>
        <taxon>Glycomycetales</taxon>
        <taxon>Glycomycetaceae</taxon>
        <taxon>Stackebrandtia</taxon>
    </lineage>
</organism>
<evidence type="ECO:0000313" key="3">
    <source>
        <dbReference type="Proteomes" id="UP000317043"/>
    </source>
</evidence>
<protein>
    <submittedName>
        <fullName evidence="2">DivIVA domain-containing protein</fullName>
    </submittedName>
</protein>
<keyword evidence="3" id="KW-1185">Reference proteome</keyword>
<dbReference type="NCBIfam" id="TIGR03544">
    <property type="entry name" value="DivI1A_domain"/>
    <property type="match status" value="1"/>
</dbReference>
<evidence type="ECO:0000313" key="2">
    <source>
        <dbReference type="EMBL" id="TQL76135.1"/>
    </source>
</evidence>
<reference evidence="2 3" key="1">
    <citation type="submission" date="2019-06" db="EMBL/GenBank/DDBJ databases">
        <title>Sequencing the genomes of 1000 actinobacteria strains.</title>
        <authorList>
            <person name="Klenk H.-P."/>
        </authorList>
    </citation>
    <scope>NUCLEOTIDE SEQUENCE [LARGE SCALE GENOMIC DNA]</scope>
    <source>
        <strain evidence="2 3">DSM 45928</strain>
    </source>
</reference>
<proteinExistence type="predicted"/>
<feature type="compositionally biased region" description="Basic and acidic residues" evidence="1">
    <location>
        <begin position="132"/>
        <end position="146"/>
    </location>
</feature>
<accession>A0A543AUB6</accession>